<dbReference type="PANTHER" id="PTHR42791:SF1">
    <property type="entry name" value="N-ACETYLTRANSFERASE DOMAIN-CONTAINING PROTEIN"/>
    <property type="match status" value="1"/>
</dbReference>
<reference evidence="2" key="1">
    <citation type="journal article" date="2014" name="Int. J. Syst. Evol. Microbiol.">
        <title>Complete genome sequence of Corynebacterium casei LMG S-19264T (=DSM 44701T), isolated from a smear-ripened cheese.</title>
        <authorList>
            <consortium name="US DOE Joint Genome Institute (JGI-PGF)"/>
            <person name="Walter F."/>
            <person name="Albersmeier A."/>
            <person name="Kalinowski J."/>
            <person name="Ruckert C."/>
        </authorList>
    </citation>
    <scope>NUCLEOTIDE SEQUENCE</scope>
    <source>
        <strain evidence="2">JCM 4646</strain>
    </source>
</reference>
<dbReference type="Proteomes" id="UP000617734">
    <property type="component" value="Unassembled WGS sequence"/>
</dbReference>
<evidence type="ECO:0000313" key="2">
    <source>
        <dbReference type="EMBL" id="GHH77322.1"/>
    </source>
</evidence>
<dbReference type="PANTHER" id="PTHR42791">
    <property type="entry name" value="GNAT FAMILY ACETYLTRANSFERASE"/>
    <property type="match status" value="1"/>
</dbReference>
<dbReference type="Gene3D" id="3.40.630.30">
    <property type="match status" value="1"/>
</dbReference>
<dbReference type="EMBL" id="BNBO01000032">
    <property type="protein sequence ID" value="GHH77322.1"/>
    <property type="molecule type" value="Genomic_DNA"/>
</dbReference>
<evidence type="ECO:0000313" key="3">
    <source>
        <dbReference type="Proteomes" id="UP000617734"/>
    </source>
</evidence>
<feature type="domain" description="N-acetyltransferase" evidence="1">
    <location>
        <begin position="123"/>
        <end position="180"/>
    </location>
</feature>
<dbReference type="GO" id="GO:0016747">
    <property type="term" value="F:acyltransferase activity, transferring groups other than amino-acyl groups"/>
    <property type="evidence" value="ECO:0007669"/>
    <property type="project" value="InterPro"/>
</dbReference>
<dbReference type="Pfam" id="PF00583">
    <property type="entry name" value="Acetyltransf_1"/>
    <property type="match status" value="1"/>
</dbReference>
<organism evidence="2 3">
    <name type="scientific">Kitasatospora indigofera</name>
    <dbReference type="NCBI Taxonomy" id="67307"/>
    <lineage>
        <taxon>Bacteria</taxon>
        <taxon>Bacillati</taxon>
        <taxon>Actinomycetota</taxon>
        <taxon>Actinomycetes</taxon>
        <taxon>Kitasatosporales</taxon>
        <taxon>Streptomycetaceae</taxon>
        <taxon>Kitasatospora</taxon>
    </lineage>
</organism>
<gene>
    <name evidence="2" type="ORF">GCM10018781_50600</name>
</gene>
<keyword evidence="3" id="KW-1185">Reference proteome</keyword>
<dbReference type="AlphaFoldDB" id="A0A919KYH9"/>
<dbReference type="InterPro" id="IPR052523">
    <property type="entry name" value="Trichothecene_AcTrans"/>
</dbReference>
<proteinExistence type="predicted"/>
<comment type="caution">
    <text evidence="2">The sequence shown here is derived from an EMBL/GenBank/DDBJ whole genome shotgun (WGS) entry which is preliminary data.</text>
</comment>
<dbReference type="InterPro" id="IPR000182">
    <property type="entry name" value="GNAT_dom"/>
</dbReference>
<protein>
    <submittedName>
        <fullName evidence="2">N-acetyltransferase</fullName>
    </submittedName>
</protein>
<reference evidence="2" key="2">
    <citation type="submission" date="2020-09" db="EMBL/GenBank/DDBJ databases">
        <authorList>
            <person name="Sun Q."/>
            <person name="Ohkuma M."/>
        </authorList>
    </citation>
    <scope>NUCLEOTIDE SEQUENCE</scope>
    <source>
        <strain evidence="2">JCM 4646</strain>
    </source>
</reference>
<sequence length="203" mass="22364">MTTEHLPAPVRVAGPADLDALVATMTTAFFQDPLWGPVFPDAARRAEQAGAMWRLFLASSLRYPWTLVTERVESAAVWIPPGGFELTHEEEETLERMLLDSVGRPGADEILRIFEQLDAARPDEPHHYLTLLGTHDDHRGKGLGMGLLAESLGRIDALGSPAYLESSNPANDARYQRAGFVARDRITVPSGHLVTTMWRPARG</sequence>
<dbReference type="GeneID" id="95355430"/>
<dbReference type="RefSeq" id="WP_229927725.1">
    <property type="nucleotide sequence ID" value="NZ_BNBO01000032.1"/>
</dbReference>
<evidence type="ECO:0000259" key="1">
    <source>
        <dbReference type="Pfam" id="PF00583"/>
    </source>
</evidence>
<dbReference type="SUPFAM" id="SSF55729">
    <property type="entry name" value="Acyl-CoA N-acyltransferases (Nat)"/>
    <property type="match status" value="1"/>
</dbReference>
<dbReference type="InterPro" id="IPR016181">
    <property type="entry name" value="Acyl_CoA_acyltransferase"/>
</dbReference>
<name>A0A919KYH9_9ACTN</name>
<accession>A0A919KYH9</accession>